<feature type="domain" description="Cysteine-rich CPCC" evidence="1">
    <location>
        <begin position="17"/>
        <end position="57"/>
    </location>
</feature>
<evidence type="ECO:0000259" key="1">
    <source>
        <dbReference type="Pfam" id="PF14206"/>
    </source>
</evidence>
<reference evidence="2" key="1">
    <citation type="submission" date="2019-10" db="EMBL/GenBank/DDBJ databases">
        <title>Lactobacillus agilis SN811 Whole Genome Sequencing Project.</title>
        <authorList>
            <person name="Suzuki S."/>
            <person name="Endo A."/>
            <person name="Maeno S."/>
            <person name="Shiwa Y."/>
            <person name="Matsutani M."/>
            <person name="Kajikawa A."/>
        </authorList>
    </citation>
    <scope>NUCLEOTIDE SEQUENCE</scope>
    <source>
        <strain evidence="2">SN811</strain>
    </source>
</reference>
<dbReference type="Pfam" id="PF14206">
    <property type="entry name" value="Cys_rich_CPCC"/>
    <property type="match status" value="1"/>
</dbReference>
<sequence length="99" mass="11142">MENLKKTWVVDGYTWLHCPVCGEEVMDYDICDNCGWQNTGIINHDGGPNHMTLEEVKISIKVKAEKIAAQPQVSMVEPLLLHVEVNNGCYYCQSKATKS</sequence>
<gene>
    <name evidence="2" type="ORF">SN811_12680</name>
</gene>
<name>A0A6F9Y5R3_9LACO</name>
<protein>
    <recommendedName>
        <fullName evidence="1">Cysteine-rich CPCC domain-containing protein</fullName>
    </recommendedName>
</protein>
<dbReference type="InterPro" id="IPR025983">
    <property type="entry name" value="Cys_rich_CPCC"/>
</dbReference>
<accession>A0A6F9Y5R3</accession>
<comment type="caution">
    <text evidence="2">The sequence shown here is derived from an EMBL/GenBank/DDBJ whole genome shotgun (WGS) entry which is preliminary data.</text>
</comment>
<dbReference type="Proteomes" id="UP000494160">
    <property type="component" value="Unassembled WGS sequence"/>
</dbReference>
<proteinExistence type="predicted"/>
<dbReference type="AlphaFoldDB" id="A0A6F9Y5R3"/>
<evidence type="ECO:0000313" key="2">
    <source>
        <dbReference type="EMBL" id="GET12768.1"/>
    </source>
</evidence>
<organism evidence="2">
    <name type="scientific">Ligilactobacillus agilis</name>
    <dbReference type="NCBI Taxonomy" id="1601"/>
    <lineage>
        <taxon>Bacteria</taxon>
        <taxon>Bacillati</taxon>
        <taxon>Bacillota</taxon>
        <taxon>Bacilli</taxon>
        <taxon>Lactobacillales</taxon>
        <taxon>Lactobacillaceae</taxon>
        <taxon>Ligilactobacillus</taxon>
    </lineage>
</organism>
<dbReference type="EMBL" id="BLAP01000049">
    <property type="protein sequence ID" value="GET12768.1"/>
    <property type="molecule type" value="Genomic_DNA"/>
</dbReference>